<evidence type="ECO:0000256" key="3">
    <source>
        <dbReference type="ARBA" id="ARBA00022741"/>
    </source>
</evidence>
<dbReference type="InterPro" id="IPR003593">
    <property type="entry name" value="AAA+_ATPase"/>
</dbReference>
<dbReference type="EMBL" id="CP001336">
    <property type="protein sequence ID" value="ACL18406.1"/>
    <property type="molecule type" value="Genomic_DNA"/>
</dbReference>
<dbReference type="RefSeq" id="WP_015942704.1">
    <property type="nucleotide sequence ID" value="NC_011830.1"/>
</dbReference>
<dbReference type="InterPro" id="IPR003439">
    <property type="entry name" value="ABC_transporter-like_ATP-bd"/>
</dbReference>
<proteinExistence type="inferred from homology"/>
<dbReference type="Proteomes" id="UP000007726">
    <property type="component" value="Chromosome"/>
</dbReference>
<evidence type="ECO:0000256" key="2">
    <source>
        <dbReference type="ARBA" id="ARBA00022448"/>
    </source>
</evidence>
<reference evidence="6 7" key="1">
    <citation type="journal article" date="2012" name="BMC Microbiol.">
        <title>Genome sequence of Desulfitobacterium hafniense DCB-2, a Gram-positive anaerobe capable of dehalogenation and metal reduction.</title>
        <authorList>
            <person name="Kim S.H."/>
            <person name="Harzman C."/>
            <person name="Davis J.K."/>
            <person name="Hutcheson R."/>
            <person name="Broderick J.B."/>
            <person name="Marsh T.L."/>
            <person name="Tiedje J.M."/>
        </authorList>
    </citation>
    <scope>NUCLEOTIDE SEQUENCE [LARGE SCALE GENOMIC DNA]</scope>
    <source>
        <strain evidence="7">DSM 10664 / DCB-2</strain>
    </source>
</reference>
<dbReference type="Gene3D" id="3.40.50.300">
    <property type="entry name" value="P-loop containing nucleotide triphosphate hydrolases"/>
    <property type="match status" value="1"/>
</dbReference>
<dbReference type="PROSITE" id="PS00211">
    <property type="entry name" value="ABC_TRANSPORTER_1"/>
    <property type="match status" value="1"/>
</dbReference>
<dbReference type="SUPFAM" id="SSF52540">
    <property type="entry name" value="P-loop containing nucleoside triphosphate hydrolases"/>
    <property type="match status" value="1"/>
</dbReference>
<dbReference type="GO" id="GO:0015833">
    <property type="term" value="P:peptide transport"/>
    <property type="evidence" value="ECO:0007669"/>
    <property type="project" value="InterPro"/>
</dbReference>
<accession>B8G1N3</accession>
<dbReference type="GO" id="GO:0005524">
    <property type="term" value="F:ATP binding"/>
    <property type="evidence" value="ECO:0007669"/>
    <property type="project" value="UniProtKB-KW"/>
</dbReference>
<dbReference type="PANTHER" id="PTHR43776:SF7">
    <property type="entry name" value="D,D-DIPEPTIDE TRANSPORT ATP-BINDING PROTEIN DDPF-RELATED"/>
    <property type="match status" value="1"/>
</dbReference>
<keyword evidence="2" id="KW-0813">Transport</keyword>
<gene>
    <name evidence="6" type="ordered locus">Dhaf_0339</name>
</gene>
<name>B8G1N3_DESHD</name>
<evidence type="ECO:0000259" key="5">
    <source>
        <dbReference type="PROSITE" id="PS50893"/>
    </source>
</evidence>
<dbReference type="GO" id="GO:0055085">
    <property type="term" value="P:transmembrane transport"/>
    <property type="evidence" value="ECO:0007669"/>
    <property type="project" value="UniProtKB-ARBA"/>
</dbReference>
<dbReference type="PROSITE" id="PS50893">
    <property type="entry name" value="ABC_TRANSPORTER_2"/>
    <property type="match status" value="1"/>
</dbReference>
<protein>
    <submittedName>
        <fullName evidence="6">Oligopeptide/dipeptide ABC transporter, ATPase subunit</fullName>
    </submittedName>
</protein>
<feature type="domain" description="ABC transporter" evidence="5">
    <location>
        <begin position="6"/>
        <end position="242"/>
    </location>
</feature>
<evidence type="ECO:0000256" key="1">
    <source>
        <dbReference type="ARBA" id="ARBA00005417"/>
    </source>
</evidence>
<dbReference type="InterPro" id="IPR027417">
    <property type="entry name" value="P-loop_NTPase"/>
</dbReference>
<dbReference type="NCBIfam" id="TIGR01727">
    <property type="entry name" value="oligo_HPY"/>
    <property type="match status" value="1"/>
</dbReference>
<dbReference type="InterPro" id="IPR013563">
    <property type="entry name" value="Oligopep_ABC_C"/>
</dbReference>
<dbReference type="Pfam" id="PF08352">
    <property type="entry name" value="oligo_HPY"/>
    <property type="match status" value="1"/>
</dbReference>
<dbReference type="PANTHER" id="PTHR43776">
    <property type="entry name" value="TRANSPORT ATP-BINDING PROTEIN"/>
    <property type="match status" value="1"/>
</dbReference>
<dbReference type="Pfam" id="PF00005">
    <property type="entry name" value="ABC_tran"/>
    <property type="match status" value="1"/>
</dbReference>
<dbReference type="KEGG" id="dhd:Dhaf_0339"/>
<organism evidence="6 7">
    <name type="scientific">Desulfitobacterium hafniense (strain DSM 10664 / DCB-2)</name>
    <dbReference type="NCBI Taxonomy" id="272564"/>
    <lineage>
        <taxon>Bacteria</taxon>
        <taxon>Bacillati</taxon>
        <taxon>Bacillota</taxon>
        <taxon>Clostridia</taxon>
        <taxon>Eubacteriales</taxon>
        <taxon>Desulfitobacteriaceae</taxon>
        <taxon>Desulfitobacterium</taxon>
    </lineage>
</organism>
<dbReference type="InterPro" id="IPR050319">
    <property type="entry name" value="ABC_transp_ATP-bind"/>
</dbReference>
<evidence type="ECO:0000313" key="6">
    <source>
        <dbReference type="EMBL" id="ACL18406.1"/>
    </source>
</evidence>
<dbReference type="SMART" id="SM00382">
    <property type="entry name" value="AAA"/>
    <property type="match status" value="1"/>
</dbReference>
<evidence type="ECO:0000256" key="4">
    <source>
        <dbReference type="ARBA" id="ARBA00022840"/>
    </source>
</evidence>
<sequence>MHSNILTIENLTKRYEELTAVDNVSFSIQEGESIGLVGESGCGKSTLARLLSGLEAPSSGKALLNGKPIRIEKGRGRKHRVNMVFQDPSDTFAKHMTVFACLYEALSHTRKTSKAEGKSIIRETLRMVEIPEEYMHRRVRQLSGGECQRVAIARALLTEPHLLIFDEATSALDVTVQAQILRLLVRLKQEKKSTYLFISHDLALVSCLCSRVLVMYRGKLVECGTTECIMNYPLHPYTELLISCAEAFMLDTSGTNKELPAIPSAELNAEESGCCFLASCGRRRQVCAEKRPQLTECGPGHQAACFFPYINNERINR</sequence>
<dbReference type="HOGENOM" id="CLU_000604_1_23_9"/>
<keyword evidence="4" id="KW-0067">ATP-binding</keyword>
<dbReference type="AlphaFoldDB" id="B8G1N3"/>
<dbReference type="CDD" id="cd03257">
    <property type="entry name" value="ABC_NikE_OppD_transporters"/>
    <property type="match status" value="1"/>
</dbReference>
<evidence type="ECO:0000313" key="7">
    <source>
        <dbReference type="Proteomes" id="UP000007726"/>
    </source>
</evidence>
<keyword evidence="3" id="KW-0547">Nucleotide-binding</keyword>
<dbReference type="InterPro" id="IPR017871">
    <property type="entry name" value="ABC_transporter-like_CS"/>
</dbReference>
<comment type="similarity">
    <text evidence="1">Belongs to the ABC transporter superfamily.</text>
</comment>
<dbReference type="GO" id="GO:0016887">
    <property type="term" value="F:ATP hydrolysis activity"/>
    <property type="evidence" value="ECO:0007669"/>
    <property type="project" value="InterPro"/>
</dbReference>